<feature type="region of interest" description="Disordered" evidence="1">
    <location>
        <begin position="226"/>
        <end position="248"/>
    </location>
</feature>
<dbReference type="Proteomes" id="UP000217199">
    <property type="component" value="Unassembled WGS sequence"/>
</dbReference>
<reference evidence="2 3" key="1">
    <citation type="journal article" date="2017" name="Mol. Ecol.">
        <title>Comparative and population genomic landscape of Phellinus noxius: A hypervariable fungus causing root rot in trees.</title>
        <authorList>
            <person name="Chung C.L."/>
            <person name="Lee T.J."/>
            <person name="Akiba M."/>
            <person name="Lee H.H."/>
            <person name="Kuo T.H."/>
            <person name="Liu D."/>
            <person name="Ke H.M."/>
            <person name="Yokoi T."/>
            <person name="Roa M.B."/>
            <person name="Lu M.J."/>
            <person name="Chang Y.Y."/>
            <person name="Ann P.J."/>
            <person name="Tsai J.N."/>
            <person name="Chen C.Y."/>
            <person name="Tzean S.S."/>
            <person name="Ota Y."/>
            <person name="Hattori T."/>
            <person name="Sahashi N."/>
            <person name="Liou R.F."/>
            <person name="Kikuchi T."/>
            <person name="Tsai I.J."/>
        </authorList>
    </citation>
    <scope>NUCLEOTIDE SEQUENCE [LARGE SCALE GENOMIC DNA]</scope>
    <source>
        <strain evidence="2 3">FFPRI411160</strain>
    </source>
</reference>
<sequence length="424" mass="45838">MSVKVYQKQVSIGYKKSPSVISRYTQTCFFFTSLASVIKRPDSSALKFTGECATRLRSTSSSSSASTSGITTPTDNAFSSTIPFPGLANVQGKDSLSLNSTLSSDRHHRNLSLSSATLSSVTHPPKLSLDITKAKAISAITNSPESHSPLGAFSLTSSAESQLRSIVLRSRAESSLAQFASPKTCRTSSVPGRARTLSMRSLPIPWVSDSSDEKDSYWPYRKTKSNTPVIPSLSRSPSPPESAYNEGPSLDYRIRTVSLQCGDSPRVTSGKMRSHLLHTRSASGSGVDTDKCTTSLNSKQAFLSPPRRTKPKHSERILQSTPNPNLSILPRTQETPGPLPPLDPRLAAVENSSRLRSRCVCSVCGKAGVDYPRCPRCNTAWCSRVCRTSDKPAGSARHIFLVRFTVLLSSTLFCSVSLAPKTSR</sequence>
<evidence type="ECO:0000313" key="3">
    <source>
        <dbReference type="Proteomes" id="UP000217199"/>
    </source>
</evidence>
<gene>
    <name evidence="2" type="ORF">PNOK_0724500</name>
</gene>
<accession>A0A286UC55</accession>
<name>A0A286UC55_9AGAM</name>
<proteinExistence type="predicted"/>
<feature type="compositionally biased region" description="Polar residues" evidence="1">
    <location>
        <begin position="317"/>
        <end position="335"/>
    </location>
</feature>
<keyword evidence="3" id="KW-1185">Reference proteome</keyword>
<evidence type="ECO:0000256" key="1">
    <source>
        <dbReference type="SAM" id="MobiDB-lite"/>
    </source>
</evidence>
<evidence type="ECO:0000313" key="2">
    <source>
        <dbReference type="EMBL" id="PAV17181.1"/>
    </source>
</evidence>
<dbReference type="EMBL" id="NBII01000007">
    <property type="protein sequence ID" value="PAV17181.1"/>
    <property type="molecule type" value="Genomic_DNA"/>
</dbReference>
<feature type="region of interest" description="Disordered" evidence="1">
    <location>
        <begin position="301"/>
        <end position="341"/>
    </location>
</feature>
<organism evidence="2 3">
    <name type="scientific">Pyrrhoderma noxium</name>
    <dbReference type="NCBI Taxonomy" id="2282107"/>
    <lineage>
        <taxon>Eukaryota</taxon>
        <taxon>Fungi</taxon>
        <taxon>Dikarya</taxon>
        <taxon>Basidiomycota</taxon>
        <taxon>Agaricomycotina</taxon>
        <taxon>Agaricomycetes</taxon>
        <taxon>Hymenochaetales</taxon>
        <taxon>Hymenochaetaceae</taxon>
        <taxon>Pyrrhoderma</taxon>
    </lineage>
</organism>
<dbReference type="OrthoDB" id="2526979at2759"/>
<dbReference type="InParanoid" id="A0A286UC55"/>
<comment type="caution">
    <text evidence="2">The sequence shown here is derived from an EMBL/GenBank/DDBJ whole genome shotgun (WGS) entry which is preliminary data.</text>
</comment>
<protein>
    <submittedName>
        <fullName evidence="2">Proteophosphoglycan ppg4</fullName>
    </submittedName>
</protein>
<dbReference type="AlphaFoldDB" id="A0A286UC55"/>